<evidence type="ECO:0000313" key="5">
    <source>
        <dbReference type="Proteomes" id="UP001470230"/>
    </source>
</evidence>
<dbReference type="SUPFAM" id="SSF48403">
    <property type="entry name" value="Ankyrin repeat"/>
    <property type="match status" value="1"/>
</dbReference>
<accession>A0ABR2KLA5</accession>
<keyword evidence="2 3" id="KW-0040">ANK repeat</keyword>
<name>A0ABR2KLA5_9EUKA</name>
<evidence type="ECO:0008006" key="6">
    <source>
        <dbReference type="Google" id="ProtNLM"/>
    </source>
</evidence>
<protein>
    <recommendedName>
        <fullName evidence="6">DUF3447 domain-containing protein</fullName>
    </recommendedName>
</protein>
<feature type="repeat" description="ANK" evidence="3">
    <location>
        <begin position="533"/>
        <end position="557"/>
    </location>
</feature>
<dbReference type="SMART" id="SM00248">
    <property type="entry name" value="ANK"/>
    <property type="match status" value="5"/>
</dbReference>
<keyword evidence="1" id="KW-0677">Repeat</keyword>
<organism evidence="4 5">
    <name type="scientific">Tritrichomonas musculus</name>
    <dbReference type="NCBI Taxonomy" id="1915356"/>
    <lineage>
        <taxon>Eukaryota</taxon>
        <taxon>Metamonada</taxon>
        <taxon>Parabasalia</taxon>
        <taxon>Tritrichomonadida</taxon>
        <taxon>Tritrichomonadidae</taxon>
        <taxon>Tritrichomonas</taxon>
    </lineage>
</organism>
<feature type="repeat" description="ANK" evidence="3">
    <location>
        <begin position="497"/>
        <end position="519"/>
    </location>
</feature>
<comment type="caution">
    <text evidence="4">The sequence shown here is derived from an EMBL/GenBank/DDBJ whole genome shotgun (WGS) entry which is preliminary data.</text>
</comment>
<reference evidence="4 5" key="1">
    <citation type="submission" date="2024-04" db="EMBL/GenBank/DDBJ databases">
        <title>Tritrichomonas musculus Genome.</title>
        <authorList>
            <person name="Alves-Ferreira E."/>
            <person name="Grigg M."/>
            <person name="Lorenzi H."/>
            <person name="Galac M."/>
        </authorList>
    </citation>
    <scope>NUCLEOTIDE SEQUENCE [LARGE SCALE GENOMIC DNA]</scope>
    <source>
        <strain evidence="4 5">EAF2021</strain>
    </source>
</reference>
<gene>
    <name evidence="4" type="ORF">M9Y10_029145</name>
</gene>
<dbReference type="Pfam" id="PF12796">
    <property type="entry name" value="Ank_2"/>
    <property type="match status" value="1"/>
</dbReference>
<dbReference type="Gene3D" id="1.25.40.20">
    <property type="entry name" value="Ankyrin repeat-containing domain"/>
    <property type="match status" value="1"/>
</dbReference>
<sequence>MEFKEALNSSKEEFKKMAELQNILSNVNETNLEKAKQFINTHFDLNNHSSIQKLCYMIGIIAGIKPTRLSFLNSLYKFIKPQIDSILDSHELFYYPLFEIMKNFEQSKPENENEKQQGDTSLYNLKLNSYIENDNLDLFQSYLSQTNTKPNTKILQNRFYSNKPINSIELIEYAALCGSTNIFKFLLNQLNEFPIQLKNFAVAGGNHEIIHIVEQTKSNFTNNNLNAFSFDQGTLETAIEFHSNDIVEYLIESHSLKFDSKSFISSIMSNNFIFMNKYIKNEELVKDVCKSCLDKRNNNDFDGLSPSHSIFQNISFIEFSFKIKSGQISIQNSKLFINLVLLNYDSVSQLMVKYWPKLVLNHLWVSQAFIFTSHLNLYDAIIVYIQFLIEKNSSIEMIKEIFKITSNFDNKLTDVFLNLDDISIDVDYQSLLYSAITNGKINFLNKTLNNKKIDVNKINSFTKMTPLIYAYGQDNIEVFKYLLCNEKVDVNMKDGREGATVLHHACYDNNIEVVKLLLELKSESIDVNATNYLNQTPLHLAAIGNNIEIVELLVKSGKVDIEIKDNSGVSFIIFF</sequence>
<dbReference type="PROSITE" id="PS50297">
    <property type="entry name" value="ANK_REP_REGION"/>
    <property type="match status" value="2"/>
</dbReference>
<dbReference type="EMBL" id="JAPFFF010000004">
    <property type="protein sequence ID" value="KAK8891923.1"/>
    <property type="molecule type" value="Genomic_DNA"/>
</dbReference>
<evidence type="ECO:0000313" key="4">
    <source>
        <dbReference type="EMBL" id="KAK8891923.1"/>
    </source>
</evidence>
<evidence type="ECO:0000256" key="3">
    <source>
        <dbReference type="PROSITE-ProRule" id="PRU00023"/>
    </source>
</evidence>
<proteinExistence type="predicted"/>
<keyword evidence="5" id="KW-1185">Reference proteome</keyword>
<dbReference type="InterPro" id="IPR036770">
    <property type="entry name" value="Ankyrin_rpt-contain_sf"/>
</dbReference>
<dbReference type="InterPro" id="IPR002110">
    <property type="entry name" value="Ankyrin_rpt"/>
</dbReference>
<dbReference type="PROSITE" id="PS50088">
    <property type="entry name" value="ANK_REPEAT"/>
    <property type="match status" value="2"/>
</dbReference>
<evidence type="ECO:0000256" key="2">
    <source>
        <dbReference type="ARBA" id="ARBA00023043"/>
    </source>
</evidence>
<dbReference type="Proteomes" id="UP001470230">
    <property type="component" value="Unassembled WGS sequence"/>
</dbReference>
<dbReference type="PANTHER" id="PTHR24198:SF165">
    <property type="entry name" value="ANKYRIN REPEAT-CONTAINING PROTEIN-RELATED"/>
    <property type="match status" value="1"/>
</dbReference>
<evidence type="ECO:0000256" key="1">
    <source>
        <dbReference type="ARBA" id="ARBA00022737"/>
    </source>
</evidence>
<dbReference type="PANTHER" id="PTHR24198">
    <property type="entry name" value="ANKYRIN REPEAT AND PROTEIN KINASE DOMAIN-CONTAINING PROTEIN"/>
    <property type="match status" value="1"/>
</dbReference>